<feature type="region of interest" description="Disordered" evidence="1">
    <location>
        <begin position="86"/>
        <end position="108"/>
    </location>
</feature>
<evidence type="ECO:0000256" key="2">
    <source>
        <dbReference type="SAM" id="SignalP"/>
    </source>
</evidence>
<reference evidence="3" key="1">
    <citation type="journal article" date="2023" name="Mol. Phylogenet. Evol.">
        <title>Genome-scale phylogeny and comparative genomics of the fungal order Sordariales.</title>
        <authorList>
            <person name="Hensen N."/>
            <person name="Bonometti L."/>
            <person name="Westerberg I."/>
            <person name="Brannstrom I.O."/>
            <person name="Guillou S."/>
            <person name="Cros-Aarteil S."/>
            <person name="Calhoun S."/>
            <person name="Haridas S."/>
            <person name="Kuo A."/>
            <person name="Mondo S."/>
            <person name="Pangilinan J."/>
            <person name="Riley R."/>
            <person name="LaButti K."/>
            <person name="Andreopoulos B."/>
            <person name="Lipzen A."/>
            <person name="Chen C."/>
            <person name="Yan M."/>
            <person name="Daum C."/>
            <person name="Ng V."/>
            <person name="Clum A."/>
            <person name="Steindorff A."/>
            <person name="Ohm R.A."/>
            <person name="Martin F."/>
            <person name="Silar P."/>
            <person name="Natvig D.O."/>
            <person name="Lalanne C."/>
            <person name="Gautier V."/>
            <person name="Ament-Velasquez S.L."/>
            <person name="Kruys A."/>
            <person name="Hutchinson M.I."/>
            <person name="Powell A.J."/>
            <person name="Barry K."/>
            <person name="Miller A.N."/>
            <person name="Grigoriev I.V."/>
            <person name="Debuchy R."/>
            <person name="Gladieux P."/>
            <person name="Hiltunen Thoren M."/>
            <person name="Johannesson H."/>
        </authorList>
    </citation>
    <scope>NUCLEOTIDE SEQUENCE</scope>
    <source>
        <strain evidence="3">CBS 315.58</strain>
    </source>
</reference>
<dbReference type="InterPro" id="IPR010916">
    <property type="entry name" value="TonB_box_CS"/>
</dbReference>
<dbReference type="AlphaFoldDB" id="A0AAN6X7N4"/>
<dbReference type="PANTHER" id="PTHR35605:SF1">
    <property type="entry name" value="ECP2 EFFECTOR PROTEIN DOMAIN-CONTAINING PROTEIN-RELATED"/>
    <property type="match status" value="1"/>
</dbReference>
<evidence type="ECO:0000256" key="1">
    <source>
        <dbReference type="SAM" id="MobiDB-lite"/>
    </source>
</evidence>
<dbReference type="EMBL" id="MU864066">
    <property type="protein sequence ID" value="KAK4194375.1"/>
    <property type="molecule type" value="Genomic_DNA"/>
</dbReference>
<dbReference type="Proteomes" id="UP001303160">
    <property type="component" value="Unassembled WGS sequence"/>
</dbReference>
<evidence type="ECO:0000313" key="4">
    <source>
        <dbReference type="Proteomes" id="UP001303160"/>
    </source>
</evidence>
<dbReference type="PANTHER" id="PTHR35605">
    <property type="entry name" value="ECP2 EFFECTOR PROTEIN DOMAIN-CONTAINING PROTEIN-RELATED"/>
    <property type="match status" value="1"/>
</dbReference>
<keyword evidence="4" id="KW-1185">Reference proteome</keyword>
<name>A0AAN6X7N4_9PEZI</name>
<protein>
    <submittedName>
        <fullName evidence="3">Uncharacterized protein</fullName>
    </submittedName>
</protein>
<feature type="chain" id="PRO_5043018627" evidence="2">
    <location>
        <begin position="21"/>
        <end position="224"/>
    </location>
</feature>
<comment type="caution">
    <text evidence="3">The sequence shown here is derived from an EMBL/GenBank/DDBJ whole genome shotgun (WGS) entry which is preliminary data.</text>
</comment>
<proteinExistence type="predicted"/>
<evidence type="ECO:0000313" key="3">
    <source>
        <dbReference type="EMBL" id="KAK4194375.1"/>
    </source>
</evidence>
<dbReference type="PROSITE" id="PS00430">
    <property type="entry name" value="TONB_DEPENDENT_REC_1"/>
    <property type="match status" value="1"/>
</dbReference>
<organism evidence="3 4">
    <name type="scientific">Triangularia verruculosa</name>
    <dbReference type="NCBI Taxonomy" id="2587418"/>
    <lineage>
        <taxon>Eukaryota</taxon>
        <taxon>Fungi</taxon>
        <taxon>Dikarya</taxon>
        <taxon>Ascomycota</taxon>
        <taxon>Pezizomycotina</taxon>
        <taxon>Sordariomycetes</taxon>
        <taxon>Sordariomycetidae</taxon>
        <taxon>Sordariales</taxon>
        <taxon>Podosporaceae</taxon>
        <taxon>Triangularia</taxon>
    </lineage>
</organism>
<keyword evidence="2" id="KW-0732">Signal</keyword>
<reference evidence="3" key="2">
    <citation type="submission" date="2023-05" db="EMBL/GenBank/DDBJ databases">
        <authorList>
            <consortium name="Lawrence Berkeley National Laboratory"/>
            <person name="Steindorff A."/>
            <person name="Hensen N."/>
            <person name="Bonometti L."/>
            <person name="Westerberg I."/>
            <person name="Brannstrom I.O."/>
            <person name="Guillou S."/>
            <person name="Cros-Aarteil S."/>
            <person name="Calhoun S."/>
            <person name="Haridas S."/>
            <person name="Kuo A."/>
            <person name="Mondo S."/>
            <person name="Pangilinan J."/>
            <person name="Riley R."/>
            <person name="Labutti K."/>
            <person name="Andreopoulos B."/>
            <person name="Lipzen A."/>
            <person name="Chen C."/>
            <person name="Yanf M."/>
            <person name="Daum C."/>
            <person name="Ng V."/>
            <person name="Clum A."/>
            <person name="Ohm R."/>
            <person name="Martin F."/>
            <person name="Silar P."/>
            <person name="Natvig D."/>
            <person name="Lalanne C."/>
            <person name="Gautier V."/>
            <person name="Ament-Velasquez S.L."/>
            <person name="Kruys A."/>
            <person name="Hutchinson M.I."/>
            <person name="Powell A.J."/>
            <person name="Barry K."/>
            <person name="Miller A.N."/>
            <person name="Grigoriev I.V."/>
            <person name="Debuchy R."/>
            <person name="Gladieux P."/>
            <person name="Thoren M.H."/>
            <person name="Johannesson H."/>
        </authorList>
    </citation>
    <scope>NUCLEOTIDE SEQUENCE</scope>
    <source>
        <strain evidence="3">CBS 315.58</strain>
    </source>
</reference>
<sequence>MISIPTFLAGLLALTSVTYARPADDPSSDDGGVDTAGIAGYGTATISWDLPIDLNNLSGDTLTVTGSVQEAVAAMEAAYPGWNATFQSKLPAPSPDDDDDGSSLQSRNGLLFKTPTVDHRDCDINYVKADIRRINDGIRYLRGLSGTAKNGPGWGNCGRVSCSWTAAIWWCNDNAEEKEVQWGDIADGAEYLTNKCQQPRRKVRGQVFYTDNWNVIVRMDQNNC</sequence>
<accession>A0AAN6X7N4</accession>
<feature type="signal peptide" evidence="2">
    <location>
        <begin position="1"/>
        <end position="20"/>
    </location>
</feature>
<gene>
    <name evidence="3" type="ORF">QBC40DRAFT_319890</name>
</gene>